<evidence type="ECO:0000313" key="4">
    <source>
        <dbReference type="Proteomes" id="UP001234989"/>
    </source>
</evidence>
<reference evidence="3" key="1">
    <citation type="submission" date="2023-08" db="EMBL/GenBank/DDBJ databases">
        <title>A de novo genome assembly of Solanum verrucosum Schlechtendal, a Mexican diploid species geographically isolated from the other diploid A-genome species in potato relatives.</title>
        <authorList>
            <person name="Hosaka K."/>
        </authorList>
    </citation>
    <scope>NUCLEOTIDE SEQUENCE</scope>
    <source>
        <tissue evidence="3">Young leaves</tissue>
    </source>
</reference>
<evidence type="ECO:0000313" key="3">
    <source>
        <dbReference type="EMBL" id="WMV28908.1"/>
    </source>
</evidence>
<evidence type="ECO:0000256" key="1">
    <source>
        <dbReference type="ARBA" id="ARBA00023125"/>
    </source>
</evidence>
<evidence type="ECO:0000256" key="2">
    <source>
        <dbReference type="SAM" id="MobiDB-lite"/>
    </source>
</evidence>
<sequence length="206" mass="23150">MAKKPINVKNVSSSGEESTSDMMSSRSKQVASHAQKYFDRQKEKRAIKRKKSSVFDINNLNQESSNTCPELVSKRENKKKGKQVLNEESPISAMPISYILPPNGSYAYAYLPMNNYQFNFVTSSTPLVHQPSSQSSSASMDDLDLTLAIYSRYTILDLFSDVKVLSYPNLILQKDSLSRLALCLAICFRVGFSTLQLCWLVKSHSV</sequence>
<proteinExistence type="predicted"/>
<dbReference type="PANTHER" id="PTHR44191:SF62">
    <property type="entry name" value="OS04G0341900 PROTEIN"/>
    <property type="match status" value="1"/>
</dbReference>
<name>A0AAF0QV40_SOLVR</name>
<feature type="region of interest" description="Disordered" evidence="2">
    <location>
        <begin position="1"/>
        <end position="49"/>
    </location>
</feature>
<keyword evidence="1" id="KW-0238">DNA-binding</keyword>
<dbReference type="InterPro" id="IPR052245">
    <property type="entry name" value="Plant_Stress_Dev_TF"/>
</dbReference>
<dbReference type="EMBL" id="CP133616">
    <property type="protein sequence ID" value="WMV28908.1"/>
    <property type="molecule type" value="Genomic_DNA"/>
</dbReference>
<organism evidence="3 4">
    <name type="scientific">Solanum verrucosum</name>
    <dbReference type="NCBI Taxonomy" id="315347"/>
    <lineage>
        <taxon>Eukaryota</taxon>
        <taxon>Viridiplantae</taxon>
        <taxon>Streptophyta</taxon>
        <taxon>Embryophyta</taxon>
        <taxon>Tracheophyta</taxon>
        <taxon>Spermatophyta</taxon>
        <taxon>Magnoliopsida</taxon>
        <taxon>eudicotyledons</taxon>
        <taxon>Gunneridae</taxon>
        <taxon>Pentapetalae</taxon>
        <taxon>asterids</taxon>
        <taxon>lamiids</taxon>
        <taxon>Solanales</taxon>
        <taxon>Solanaceae</taxon>
        <taxon>Solanoideae</taxon>
        <taxon>Solaneae</taxon>
        <taxon>Solanum</taxon>
    </lineage>
</organism>
<dbReference type="GO" id="GO:0003677">
    <property type="term" value="F:DNA binding"/>
    <property type="evidence" value="ECO:0007669"/>
    <property type="project" value="UniProtKB-KW"/>
</dbReference>
<dbReference type="PANTHER" id="PTHR44191">
    <property type="entry name" value="TRANSCRIPTION FACTOR KUA1"/>
    <property type="match status" value="1"/>
</dbReference>
<gene>
    <name evidence="3" type="ORF">MTR67_022293</name>
</gene>
<feature type="compositionally biased region" description="Polar residues" evidence="2">
    <location>
        <begin position="9"/>
        <end position="32"/>
    </location>
</feature>
<dbReference type="AlphaFoldDB" id="A0AAF0QV40"/>
<protein>
    <submittedName>
        <fullName evidence="3">Uncharacterized protein</fullName>
    </submittedName>
</protein>
<dbReference type="GO" id="GO:0006355">
    <property type="term" value="P:regulation of DNA-templated transcription"/>
    <property type="evidence" value="ECO:0007669"/>
    <property type="project" value="UniProtKB-ARBA"/>
</dbReference>
<dbReference type="Proteomes" id="UP001234989">
    <property type="component" value="Chromosome 5"/>
</dbReference>
<keyword evidence="4" id="KW-1185">Reference proteome</keyword>
<feature type="region of interest" description="Disordered" evidence="2">
    <location>
        <begin position="66"/>
        <end position="85"/>
    </location>
</feature>
<accession>A0AAF0QV40</accession>